<dbReference type="InterPro" id="IPR052559">
    <property type="entry name" value="V-haloperoxidase"/>
</dbReference>
<evidence type="ECO:0000313" key="4">
    <source>
        <dbReference type="Proteomes" id="UP000293162"/>
    </source>
</evidence>
<dbReference type="Gene3D" id="1.10.606.20">
    <property type="match status" value="1"/>
</dbReference>
<organism evidence="3 4">
    <name type="scientific">Emticicia agri</name>
    <dbReference type="NCBI Taxonomy" id="2492393"/>
    <lineage>
        <taxon>Bacteria</taxon>
        <taxon>Pseudomonadati</taxon>
        <taxon>Bacteroidota</taxon>
        <taxon>Cytophagia</taxon>
        <taxon>Cytophagales</taxon>
        <taxon>Leadbetterellaceae</taxon>
        <taxon>Emticicia</taxon>
    </lineage>
</organism>
<keyword evidence="1" id="KW-0732">Signal</keyword>
<feature type="signal peptide" evidence="1">
    <location>
        <begin position="1"/>
        <end position="19"/>
    </location>
</feature>
<feature type="domain" description="Phosphatidic acid phosphatase type 2/haloperoxidase" evidence="2">
    <location>
        <begin position="318"/>
        <end position="429"/>
    </location>
</feature>
<dbReference type="GO" id="GO:0004601">
    <property type="term" value="F:peroxidase activity"/>
    <property type="evidence" value="ECO:0007669"/>
    <property type="project" value="InterPro"/>
</dbReference>
<proteinExistence type="predicted"/>
<protein>
    <submittedName>
        <fullName evidence="3">Phosphatase PAP2 family protein</fullName>
    </submittedName>
</protein>
<evidence type="ECO:0000313" key="3">
    <source>
        <dbReference type="EMBL" id="RYU93177.1"/>
    </source>
</evidence>
<dbReference type="InterPro" id="IPR036938">
    <property type="entry name" value="PAP2/HPO_sf"/>
</dbReference>
<feature type="domain" description="Phosphatidic acid phosphatase type 2/haloperoxidase" evidence="2">
    <location>
        <begin position="106"/>
        <end position="212"/>
    </location>
</feature>
<dbReference type="RefSeq" id="WP_130023677.1">
    <property type="nucleotide sequence ID" value="NZ_SEWF01000053.1"/>
</dbReference>
<dbReference type="OrthoDB" id="7793240at2"/>
<sequence length="435" mass="49312">MKQLICMLALTFIQVLTHAQDKPSYAAANWKLWQLANPQQIRIAAPPAKPKTEIQTIKQAMSAVNDKKRENIRYWNAGAPAYRWNQIIINMVDEYPESQLRIPGSWVNLAIYDATVLAWKEKLKYKRKRPHEIDASVVPLVNAPATYAYPCEHSVTASAAAHVLAYFFPKKADSIMQLARTAMQSRIEAGVQFPSDTEAGWKLGEQVALQIIEKAKHDGSDKQWDGQMNKDPKKWTGKYPLGITLATFTPQFLQTNNQFRPLPPPDFEKDMQEMRNFKQTFRSNSIAYYWANTSTNWFELAGQKMFEYGIAYDAPTVARIYAVLSTASHESAIAIMDAKYAYWGIRPNQYDTSYKPLISTPPFPGYPSGHAAGGATASVVMSYFFPADTKLFQQMAEECAESRFYAGIHFRTDNEVGLQLGRNVGKFVVEQWTKQ</sequence>
<dbReference type="AlphaFoldDB" id="A0A4Q5LUL0"/>
<dbReference type="Gene3D" id="1.10.606.10">
    <property type="entry name" value="Vanadium-containing Chloroperoxidase, domain 2"/>
    <property type="match status" value="1"/>
</dbReference>
<dbReference type="Pfam" id="PF01569">
    <property type="entry name" value="PAP2"/>
    <property type="match status" value="2"/>
</dbReference>
<dbReference type="SMART" id="SM00014">
    <property type="entry name" value="acidPPc"/>
    <property type="match status" value="2"/>
</dbReference>
<dbReference type="InterPro" id="IPR000326">
    <property type="entry name" value="PAP2/HPO"/>
</dbReference>
<gene>
    <name evidence="3" type="ORF">EWM59_23385</name>
</gene>
<dbReference type="PANTHER" id="PTHR34599">
    <property type="entry name" value="PEROXIDASE-RELATED"/>
    <property type="match status" value="1"/>
</dbReference>
<evidence type="ECO:0000259" key="2">
    <source>
        <dbReference type="SMART" id="SM00014"/>
    </source>
</evidence>
<dbReference type="InterPro" id="IPR016119">
    <property type="entry name" value="Br/Cl_peroxidase_C"/>
</dbReference>
<evidence type="ECO:0000256" key="1">
    <source>
        <dbReference type="SAM" id="SignalP"/>
    </source>
</evidence>
<comment type="caution">
    <text evidence="3">The sequence shown here is derived from an EMBL/GenBank/DDBJ whole genome shotgun (WGS) entry which is preliminary data.</text>
</comment>
<dbReference type="PANTHER" id="PTHR34599:SF1">
    <property type="entry name" value="PHOSPHATIDIC ACID PHOSPHATASE TYPE 2_HALOPEROXIDASE DOMAIN-CONTAINING PROTEIN"/>
    <property type="match status" value="1"/>
</dbReference>
<dbReference type="SUPFAM" id="SSF48317">
    <property type="entry name" value="Acid phosphatase/Vanadium-dependent haloperoxidase"/>
    <property type="match status" value="2"/>
</dbReference>
<keyword evidence="4" id="KW-1185">Reference proteome</keyword>
<reference evidence="3 4" key="1">
    <citation type="submission" date="2019-02" db="EMBL/GenBank/DDBJ databases">
        <title>Bacterial novel species Emticicia sp. 17J42-9 isolated from soil.</title>
        <authorList>
            <person name="Jung H.-Y."/>
        </authorList>
    </citation>
    <scope>NUCLEOTIDE SEQUENCE [LARGE SCALE GENOMIC DNA]</scope>
    <source>
        <strain evidence="3 4">17J42-9</strain>
    </source>
</reference>
<feature type="chain" id="PRO_5021032283" evidence="1">
    <location>
        <begin position="20"/>
        <end position="435"/>
    </location>
</feature>
<accession>A0A4Q5LUL0</accession>
<dbReference type="Proteomes" id="UP000293162">
    <property type="component" value="Unassembled WGS sequence"/>
</dbReference>
<name>A0A4Q5LUL0_9BACT</name>
<dbReference type="EMBL" id="SEWF01000053">
    <property type="protein sequence ID" value="RYU93177.1"/>
    <property type="molecule type" value="Genomic_DNA"/>
</dbReference>
<dbReference type="CDD" id="cd03398">
    <property type="entry name" value="PAP2_haloperoxidase"/>
    <property type="match status" value="1"/>
</dbReference>